<proteinExistence type="inferred from homology"/>
<feature type="region of interest" description="Disordered" evidence="7">
    <location>
        <begin position="454"/>
        <end position="489"/>
    </location>
</feature>
<feature type="transmembrane region" description="Helical" evidence="8">
    <location>
        <begin position="85"/>
        <end position="108"/>
    </location>
</feature>
<dbReference type="InterPro" id="IPR005828">
    <property type="entry name" value="MFS_sugar_transport-like"/>
</dbReference>
<comment type="caution">
    <text evidence="10">The sequence shown here is derived from an EMBL/GenBank/DDBJ whole genome shotgun (WGS) entry which is preliminary data.</text>
</comment>
<keyword evidence="11" id="KW-1185">Reference proteome</keyword>
<feature type="transmembrane region" description="Helical" evidence="8">
    <location>
        <begin position="37"/>
        <end position="54"/>
    </location>
</feature>
<feature type="transmembrane region" description="Helical" evidence="8">
    <location>
        <begin position="152"/>
        <end position="176"/>
    </location>
</feature>
<evidence type="ECO:0000256" key="5">
    <source>
        <dbReference type="ARBA" id="ARBA00022989"/>
    </source>
</evidence>
<feature type="transmembrane region" description="Helical" evidence="8">
    <location>
        <begin position="120"/>
        <end position="140"/>
    </location>
</feature>
<dbReference type="PROSITE" id="PS50850">
    <property type="entry name" value="MFS"/>
    <property type="match status" value="1"/>
</dbReference>
<evidence type="ECO:0000256" key="3">
    <source>
        <dbReference type="ARBA" id="ARBA00022448"/>
    </source>
</evidence>
<feature type="transmembrane region" description="Helical" evidence="8">
    <location>
        <begin position="380"/>
        <end position="399"/>
    </location>
</feature>
<feature type="compositionally biased region" description="Basic and acidic residues" evidence="7">
    <location>
        <begin position="474"/>
        <end position="489"/>
    </location>
</feature>
<dbReference type="SUPFAM" id="SSF103473">
    <property type="entry name" value="MFS general substrate transporter"/>
    <property type="match status" value="1"/>
</dbReference>
<evidence type="ECO:0000256" key="4">
    <source>
        <dbReference type="ARBA" id="ARBA00022692"/>
    </source>
</evidence>
<dbReference type="Pfam" id="PF00083">
    <property type="entry name" value="Sugar_tr"/>
    <property type="match status" value="1"/>
</dbReference>
<organism evidence="10 11">
    <name type="scientific">Lithohypha guttulata</name>
    <dbReference type="NCBI Taxonomy" id="1690604"/>
    <lineage>
        <taxon>Eukaryota</taxon>
        <taxon>Fungi</taxon>
        <taxon>Dikarya</taxon>
        <taxon>Ascomycota</taxon>
        <taxon>Pezizomycotina</taxon>
        <taxon>Eurotiomycetes</taxon>
        <taxon>Chaetothyriomycetidae</taxon>
        <taxon>Chaetothyriales</taxon>
        <taxon>Trichomeriaceae</taxon>
        <taxon>Lithohypha</taxon>
    </lineage>
</organism>
<keyword evidence="4 8" id="KW-0812">Transmembrane</keyword>
<keyword evidence="5 8" id="KW-1133">Transmembrane helix</keyword>
<keyword evidence="3" id="KW-0813">Transport</keyword>
<dbReference type="InterPro" id="IPR050360">
    <property type="entry name" value="MFS_Sugar_Transporters"/>
</dbReference>
<dbReference type="PANTHER" id="PTHR48022:SF2">
    <property type="entry name" value="PLASTIDIC GLUCOSE TRANSPORTER 4"/>
    <property type="match status" value="1"/>
</dbReference>
<dbReference type="PRINTS" id="PR00171">
    <property type="entry name" value="SUGRTRNSPORT"/>
</dbReference>
<accession>A0ABR0K6R3</accession>
<evidence type="ECO:0000256" key="6">
    <source>
        <dbReference type="ARBA" id="ARBA00023136"/>
    </source>
</evidence>
<evidence type="ECO:0000256" key="2">
    <source>
        <dbReference type="ARBA" id="ARBA00010992"/>
    </source>
</evidence>
<dbReference type="PROSITE" id="PS00217">
    <property type="entry name" value="SUGAR_TRANSPORT_2"/>
    <property type="match status" value="1"/>
</dbReference>
<gene>
    <name evidence="10" type="ORF">LTR24_006788</name>
</gene>
<comment type="subcellular location">
    <subcellularLocation>
        <location evidence="1">Membrane</location>
        <topology evidence="1">Multi-pass membrane protein</topology>
    </subcellularLocation>
</comment>
<evidence type="ECO:0000313" key="11">
    <source>
        <dbReference type="Proteomes" id="UP001345013"/>
    </source>
</evidence>
<sequence length="489" mass="54330">MTVILADEQFIEYYAIDATKSGVVATVRPLDDFKLQIPWATTGLAQLFVGGTLANWLGRLWALRISICFMCIGVIVQSVPNTYAVLIVGRLITGLGFGCLYIATNLYVAECAPQMLRGSFVGTVAQFGYQLGTLIAFWTGYGMSFHKSPYNIAWRVSNVVQIPIGLAFVAVSFFYVESPRYLLEKRPDNPERVLETLAKLRPGHIEDERIRAEFHELVASYEYRKRFDTGYMAIFKSAAMRKRLLYGFYATALQQFGGIAALTMYATLIYKSLGWDQGSQALAINGIQAVLQLFIVLVNTFTVDRFGRKTLLIYGFSIQSLALLIISSLTTSFPDNSNKAAAVVEIAMFFIVGLTYCWSNGPIPPAIATEIFPTHVRDKAFGLSLLGQTACLLAITQPWPDFNQTVGARSYWLLFTLNVIALISVIFILPETKGVSLERMDKIFGQVDAVEAGEQDAETRKMEDHARSNSTTVDAEKHIASQVETVEKH</sequence>
<feature type="transmembrane region" description="Helical" evidence="8">
    <location>
        <begin position="340"/>
        <end position="359"/>
    </location>
</feature>
<dbReference type="Proteomes" id="UP001345013">
    <property type="component" value="Unassembled WGS sequence"/>
</dbReference>
<dbReference type="InterPro" id="IPR005829">
    <property type="entry name" value="Sugar_transporter_CS"/>
</dbReference>
<evidence type="ECO:0000313" key="10">
    <source>
        <dbReference type="EMBL" id="KAK5087347.1"/>
    </source>
</evidence>
<reference evidence="10 11" key="1">
    <citation type="submission" date="2023-08" db="EMBL/GenBank/DDBJ databases">
        <title>Black Yeasts Isolated from many extreme environments.</title>
        <authorList>
            <person name="Coleine C."/>
            <person name="Stajich J.E."/>
            <person name="Selbmann L."/>
        </authorList>
    </citation>
    <scope>NUCLEOTIDE SEQUENCE [LARGE SCALE GENOMIC DNA]</scope>
    <source>
        <strain evidence="10 11">CCFEE 5885</strain>
    </source>
</reference>
<feature type="transmembrane region" description="Helical" evidence="8">
    <location>
        <begin position="61"/>
        <end position="79"/>
    </location>
</feature>
<name>A0ABR0K6R3_9EURO</name>
<dbReference type="Gene3D" id="1.20.1250.20">
    <property type="entry name" value="MFS general substrate transporter like domains"/>
    <property type="match status" value="1"/>
</dbReference>
<evidence type="ECO:0000256" key="1">
    <source>
        <dbReference type="ARBA" id="ARBA00004141"/>
    </source>
</evidence>
<dbReference type="PANTHER" id="PTHR48022">
    <property type="entry name" value="PLASTIDIC GLUCOSE TRANSPORTER 4"/>
    <property type="match status" value="1"/>
</dbReference>
<feature type="transmembrane region" description="Helical" evidence="8">
    <location>
        <begin position="411"/>
        <end position="430"/>
    </location>
</feature>
<feature type="transmembrane region" description="Helical" evidence="8">
    <location>
        <begin position="244"/>
        <end position="270"/>
    </location>
</feature>
<feature type="transmembrane region" description="Helical" evidence="8">
    <location>
        <begin position="282"/>
        <end position="299"/>
    </location>
</feature>
<comment type="similarity">
    <text evidence="2">Belongs to the major facilitator superfamily. Sugar transporter (TC 2.A.1.1) family.</text>
</comment>
<feature type="compositionally biased region" description="Basic and acidic residues" evidence="7">
    <location>
        <begin position="457"/>
        <end position="467"/>
    </location>
</feature>
<protein>
    <recommendedName>
        <fullName evidence="9">Major facilitator superfamily (MFS) profile domain-containing protein</fullName>
    </recommendedName>
</protein>
<dbReference type="InterPro" id="IPR036259">
    <property type="entry name" value="MFS_trans_sf"/>
</dbReference>
<evidence type="ECO:0000256" key="8">
    <source>
        <dbReference type="SAM" id="Phobius"/>
    </source>
</evidence>
<evidence type="ECO:0000256" key="7">
    <source>
        <dbReference type="SAM" id="MobiDB-lite"/>
    </source>
</evidence>
<feature type="domain" description="Major facilitator superfamily (MFS) profile" evidence="9">
    <location>
        <begin position="1"/>
        <end position="433"/>
    </location>
</feature>
<dbReference type="InterPro" id="IPR003663">
    <property type="entry name" value="Sugar/inositol_transpt"/>
</dbReference>
<dbReference type="InterPro" id="IPR020846">
    <property type="entry name" value="MFS_dom"/>
</dbReference>
<keyword evidence="6 8" id="KW-0472">Membrane</keyword>
<feature type="transmembrane region" description="Helical" evidence="8">
    <location>
        <begin position="311"/>
        <end position="334"/>
    </location>
</feature>
<evidence type="ECO:0000259" key="9">
    <source>
        <dbReference type="PROSITE" id="PS50850"/>
    </source>
</evidence>
<dbReference type="EMBL" id="JAVRRG010000092">
    <property type="protein sequence ID" value="KAK5087347.1"/>
    <property type="molecule type" value="Genomic_DNA"/>
</dbReference>